<evidence type="ECO:0000256" key="1">
    <source>
        <dbReference type="SAM" id="MobiDB-lite"/>
    </source>
</evidence>
<dbReference type="OrthoDB" id="5819975at2759"/>
<dbReference type="EMBL" id="CADEPM010000007">
    <property type="protein sequence ID" value="CAB3408756.1"/>
    <property type="molecule type" value="Genomic_DNA"/>
</dbReference>
<name>A0A8S1F7B3_9PELO</name>
<feature type="region of interest" description="Disordered" evidence="1">
    <location>
        <begin position="60"/>
        <end position="106"/>
    </location>
</feature>
<sequence length="219" mass="24250">MLRRPLTQLELCEDDLKWMCEELEKKMAKTAKGAAILEASPSTSTKKKPIETVVIQMEKMETENAMVESNTSSNDDDDDEEEVDEFANVEPMNTDEPDPNVPNPPFQIQDILATPDGNESPYHSAAPNIRVTRAAARQVRYGTVEIEQPDFGTMMDSSSPSDIGMRRLELTPGATSSVSFAPIPNSESDPIVVNTRNPYETPQQRPIGAPPESAERRNN</sequence>
<reference evidence="2 3" key="1">
    <citation type="submission" date="2020-04" db="EMBL/GenBank/DDBJ databases">
        <authorList>
            <person name="Laetsch R D."/>
            <person name="Stevens L."/>
            <person name="Kumar S."/>
            <person name="Blaxter L. M."/>
        </authorList>
    </citation>
    <scope>NUCLEOTIDE SEQUENCE [LARGE SCALE GENOMIC DNA]</scope>
</reference>
<organism evidence="2 3">
    <name type="scientific">Caenorhabditis bovis</name>
    <dbReference type="NCBI Taxonomy" id="2654633"/>
    <lineage>
        <taxon>Eukaryota</taxon>
        <taxon>Metazoa</taxon>
        <taxon>Ecdysozoa</taxon>
        <taxon>Nematoda</taxon>
        <taxon>Chromadorea</taxon>
        <taxon>Rhabditida</taxon>
        <taxon>Rhabditina</taxon>
        <taxon>Rhabditomorpha</taxon>
        <taxon>Rhabditoidea</taxon>
        <taxon>Rhabditidae</taxon>
        <taxon>Peloderinae</taxon>
        <taxon>Caenorhabditis</taxon>
    </lineage>
</organism>
<gene>
    <name evidence="2" type="ORF">CBOVIS_LOCUS10496</name>
</gene>
<feature type="region of interest" description="Disordered" evidence="1">
    <location>
        <begin position="150"/>
        <end position="219"/>
    </location>
</feature>
<evidence type="ECO:0000313" key="2">
    <source>
        <dbReference type="EMBL" id="CAB3408756.1"/>
    </source>
</evidence>
<protein>
    <submittedName>
        <fullName evidence="2">Uncharacterized protein</fullName>
    </submittedName>
</protein>
<evidence type="ECO:0000313" key="3">
    <source>
        <dbReference type="Proteomes" id="UP000494206"/>
    </source>
</evidence>
<proteinExistence type="predicted"/>
<comment type="caution">
    <text evidence="2">The sequence shown here is derived from an EMBL/GenBank/DDBJ whole genome shotgun (WGS) entry which is preliminary data.</text>
</comment>
<keyword evidence="3" id="KW-1185">Reference proteome</keyword>
<feature type="compositionally biased region" description="Polar residues" evidence="1">
    <location>
        <begin position="194"/>
        <end position="204"/>
    </location>
</feature>
<accession>A0A8S1F7B3</accession>
<dbReference type="Proteomes" id="UP000494206">
    <property type="component" value="Unassembled WGS sequence"/>
</dbReference>
<feature type="compositionally biased region" description="Acidic residues" evidence="1">
    <location>
        <begin position="74"/>
        <end position="98"/>
    </location>
</feature>
<dbReference type="AlphaFoldDB" id="A0A8S1F7B3"/>